<dbReference type="InterPro" id="IPR009420">
    <property type="entry name" value="FlhE"/>
</dbReference>
<protein>
    <submittedName>
        <fullName evidence="2">Flagellar protein FlhE</fullName>
    </submittedName>
</protein>
<evidence type="ECO:0000313" key="2">
    <source>
        <dbReference type="EMBL" id="QKJ87508.1"/>
    </source>
</evidence>
<dbReference type="AlphaFoldDB" id="A0A6M8U9U4"/>
<keyword evidence="1" id="KW-0732">Signal</keyword>
<keyword evidence="2" id="KW-0282">Flagellum</keyword>
<gene>
    <name evidence="2" type="ORF">PMPD1_2567</name>
</gene>
<dbReference type="Pfam" id="PF06366">
    <property type="entry name" value="FlhE"/>
    <property type="match status" value="1"/>
</dbReference>
<keyword evidence="3" id="KW-1185">Reference proteome</keyword>
<name>A0A6M8U9U4_9GAMM</name>
<feature type="signal peptide" evidence="1">
    <location>
        <begin position="1"/>
        <end position="18"/>
    </location>
</feature>
<organism evidence="2 3">
    <name type="scientific">Paramixta manurensis</name>
    <dbReference type="NCBI Taxonomy" id="2740817"/>
    <lineage>
        <taxon>Bacteria</taxon>
        <taxon>Pseudomonadati</taxon>
        <taxon>Pseudomonadota</taxon>
        <taxon>Gammaproteobacteria</taxon>
        <taxon>Enterobacterales</taxon>
        <taxon>Erwiniaceae</taxon>
        <taxon>Paramixta</taxon>
    </lineage>
</organism>
<dbReference type="EMBL" id="CP054212">
    <property type="protein sequence ID" value="QKJ87508.1"/>
    <property type="molecule type" value="Genomic_DNA"/>
</dbReference>
<proteinExistence type="predicted"/>
<reference evidence="2 3" key="1">
    <citation type="submission" date="2020-06" db="EMBL/GenBank/DDBJ databases">
        <title>Genome sequence of Paramixta manurensis strain PD-1.</title>
        <authorList>
            <person name="Lee C.W."/>
            <person name="Kim J."/>
        </authorList>
    </citation>
    <scope>NUCLEOTIDE SEQUENCE [LARGE SCALE GENOMIC DNA]</scope>
    <source>
        <strain evidence="2 3">PD-1</strain>
    </source>
</reference>
<feature type="chain" id="PRO_5026940456" evidence="1">
    <location>
        <begin position="19"/>
        <end position="131"/>
    </location>
</feature>
<keyword evidence="2" id="KW-0966">Cell projection</keyword>
<sequence length="131" mass="13803">MRQFIFTLSLLFPLATPAATGAWQASGRGVALSHRGVAASSAPLRAAETINGHITLVYWRYTISEPIPAGLQVQLCAGSRCTAIEGGSGATRGLANVSASEALRFIYTVPGQGGLFPPLRVGRNEVMVNYQ</sequence>
<dbReference type="RefSeq" id="WP_173634445.1">
    <property type="nucleotide sequence ID" value="NZ_CP054212.1"/>
</dbReference>
<evidence type="ECO:0000256" key="1">
    <source>
        <dbReference type="SAM" id="SignalP"/>
    </source>
</evidence>
<evidence type="ECO:0000313" key="3">
    <source>
        <dbReference type="Proteomes" id="UP000505325"/>
    </source>
</evidence>
<dbReference type="Proteomes" id="UP000505325">
    <property type="component" value="Chromosome"/>
</dbReference>
<dbReference type="KEGG" id="pmak:PMPD1_2567"/>
<keyword evidence="2" id="KW-0969">Cilium</keyword>
<accession>A0A6M8U9U4</accession>